<dbReference type="PROSITE" id="PS51450">
    <property type="entry name" value="LRR"/>
    <property type="match status" value="3"/>
</dbReference>
<name>R7V4L5_CAPTE</name>
<evidence type="ECO:0000256" key="1">
    <source>
        <dbReference type="ARBA" id="ARBA00022614"/>
    </source>
</evidence>
<keyword evidence="2" id="KW-0677">Repeat</keyword>
<dbReference type="PANTHER" id="PTHR45973:SF36">
    <property type="entry name" value="CENTRIOLIN"/>
    <property type="match status" value="1"/>
</dbReference>
<dbReference type="OrthoDB" id="433501at2759"/>
<dbReference type="STRING" id="283909.R7V4L5"/>
<dbReference type="SMART" id="SM00365">
    <property type="entry name" value="LRR_SD22"/>
    <property type="match status" value="3"/>
</dbReference>
<evidence type="ECO:0008006" key="7">
    <source>
        <dbReference type="Google" id="ProtNLM"/>
    </source>
</evidence>
<gene>
    <name evidence="4" type="ORF">CAPTEDRAFT_44232</name>
</gene>
<evidence type="ECO:0000313" key="5">
    <source>
        <dbReference type="EnsemblMetazoa" id="CapteP44232"/>
    </source>
</evidence>
<accession>R7V4L5</accession>
<dbReference type="EnsemblMetazoa" id="CapteT44232">
    <property type="protein sequence ID" value="CapteP44232"/>
    <property type="gene ID" value="CapteG44232"/>
</dbReference>
<feature type="coiled-coil region" evidence="3">
    <location>
        <begin position="189"/>
        <end position="265"/>
    </location>
</feature>
<protein>
    <recommendedName>
        <fullName evidence="7">U2A'/phosphoprotein 32 family A C-terminal domain-containing protein</fullName>
    </recommendedName>
</protein>
<feature type="non-terminal residue" evidence="4">
    <location>
        <position position="1"/>
    </location>
</feature>
<dbReference type="SMART" id="SM00369">
    <property type="entry name" value="LRR_TYP"/>
    <property type="match status" value="3"/>
</dbReference>
<sequence>HGGVRYITDDLIKKVSGHDHLPSLTTLNLTLSKDGGKKIKYIENLEKLKKLTLLNLSYNTIERIEKLDRLTLLKDLNLSFNSISKIEGLETLKCLQTLNLTGNRIEHIPSWIGKNLKALRVFKIAKNQLQSLHEFSKLRPVRDLSTLTVAENPVCQLSHCRLFLVYHLTTLEILDSQVVTEDERRSATDRFSQVELERLEEELESKETQIMRLKDDHDKSLNEISEQQKKEREITKARKEQQLALKELERELGTKNDLLKRKTGELMVASQKHYELEQELAFYKIDHKFGALSKPP</sequence>
<keyword evidence="6" id="KW-1185">Reference proteome</keyword>
<dbReference type="InterPro" id="IPR032675">
    <property type="entry name" value="LRR_dom_sf"/>
</dbReference>
<dbReference type="OMA" id="FVVFHLR"/>
<dbReference type="InterPro" id="IPR003591">
    <property type="entry name" value="Leu-rich_rpt_typical-subtyp"/>
</dbReference>
<proteinExistence type="predicted"/>
<evidence type="ECO:0000313" key="6">
    <source>
        <dbReference type="Proteomes" id="UP000014760"/>
    </source>
</evidence>
<reference evidence="6" key="1">
    <citation type="submission" date="2012-12" db="EMBL/GenBank/DDBJ databases">
        <authorList>
            <person name="Hellsten U."/>
            <person name="Grimwood J."/>
            <person name="Chapman J.A."/>
            <person name="Shapiro H."/>
            <person name="Aerts A."/>
            <person name="Otillar R.P."/>
            <person name="Terry A.Y."/>
            <person name="Boore J.L."/>
            <person name="Simakov O."/>
            <person name="Marletaz F."/>
            <person name="Cho S.-J."/>
            <person name="Edsinger-Gonzales E."/>
            <person name="Havlak P."/>
            <person name="Kuo D.-H."/>
            <person name="Larsson T."/>
            <person name="Lv J."/>
            <person name="Arendt D."/>
            <person name="Savage R."/>
            <person name="Osoegawa K."/>
            <person name="de Jong P."/>
            <person name="Lindberg D.R."/>
            <person name="Seaver E.C."/>
            <person name="Weisblat D.A."/>
            <person name="Putnam N.H."/>
            <person name="Grigoriev I.V."/>
            <person name="Rokhsar D.S."/>
        </authorList>
    </citation>
    <scope>NUCLEOTIDE SEQUENCE</scope>
    <source>
        <strain evidence="6">I ESC-2004</strain>
    </source>
</reference>
<dbReference type="Pfam" id="PF14580">
    <property type="entry name" value="LRR_9"/>
    <property type="match status" value="1"/>
</dbReference>
<dbReference type="AlphaFoldDB" id="R7V4L5"/>
<reference evidence="5" key="3">
    <citation type="submission" date="2015-06" db="UniProtKB">
        <authorList>
            <consortium name="EnsemblMetazoa"/>
        </authorList>
    </citation>
    <scope>IDENTIFICATION</scope>
</reference>
<dbReference type="InterPro" id="IPR001611">
    <property type="entry name" value="Leu-rich_rpt"/>
</dbReference>
<evidence type="ECO:0000256" key="3">
    <source>
        <dbReference type="SAM" id="Coils"/>
    </source>
</evidence>
<dbReference type="InterPro" id="IPR050576">
    <property type="entry name" value="Cilia_flagella_integrity"/>
</dbReference>
<dbReference type="EMBL" id="KB297286">
    <property type="protein sequence ID" value="ELU10705.1"/>
    <property type="molecule type" value="Genomic_DNA"/>
</dbReference>
<evidence type="ECO:0000256" key="2">
    <source>
        <dbReference type="ARBA" id="ARBA00022737"/>
    </source>
</evidence>
<reference evidence="4 6" key="2">
    <citation type="journal article" date="2013" name="Nature">
        <title>Insights into bilaterian evolution from three spiralian genomes.</title>
        <authorList>
            <person name="Simakov O."/>
            <person name="Marletaz F."/>
            <person name="Cho S.J."/>
            <person name="Edsinger-Gonzales E."/>
            <person name="Havlak P."/>
            <person name="Hellsten U."/>
            <person name="Kuo D.H."/>
            <person name="Larsson T."/>
            <person name="Lv J."/>
            <person name="Arendt D."/>
            <person name="Savage R."/>
            <person name="Osoegawa K."/>
            <person name="de Jong P."/>
            <person name="Grimwood J."/>
            <person name="Chapman J.A."/>
            <person name="Shapiro H."/>
            <person name="Aerts A."/>
            <person name="Otillar R.P."/>
            <person name="Terry A.Y."/>
            <person name="Boore J.L."/>
            <person name="Grigoriev I.V."/>
            <person name="Lindberg D.R."/>
            <person name="Seaver E.C."/>
            <person name="Weisblat D.A."/>
            <person name="Putnam N.H."/>
            <person name="Rokhsar D.S."/>
        </authorList>
    </citation>
    <scope>NUCLEOTIDE SEQUENCE</scope>
    <source>
        <strain evidence="4 6">I ESC-2004</strain>
    </source>
</reference>
<organism evidence="4">
    <name type="scientific">Capitella teleta</name>
    <name type="common">Polychaete worm</name>
    <dbReference type="NCBI Taxonomy" id="283909"/>
    <lineage>
        <taxon>Eukaryota</taxon>
        <taxon>Metazoa</taxon>
        <taxon>Spiralia</taxon>
        <taxon>Lophotrochozoa</taxon>
        <taxon>Annelida</taxon>
        <taxon>Polychaeta</taxon>
        <taxon>Sedentaria</taxon>
        <taxon>Scolecida</taxon>
        <taxon>Capitellidae</taxon>
        <taxon>Capitella</taxon>
    </lineage>
</organism>
<dbReference type="PANTHER" id="PTHR45973">
    <property type="entry name" value="PROTEIN PHOSPHATASE 1 REGULATORY SUBUNIT SDS22-RELATED"/>
    <property type="match status" value="1"/>
</dbReference>
<feature type="non-terminal residue" evidence="4">
    <location>
        <position position="296"/>
    </location>
</feature>
<dbReference type="EMBL" id="AMQN01005987">
    <property type="status" value="NOT_ANNOTATED_CDS"/>
    <property type="molecule type" value="Genomic_DNA"/>
</dbReference>
<dbReference type="SUPFAM" id="SSF52075">
    <property type="entry name" value="Outer arm dynein light chain 1"/>
    <property type="match status" value="1"/>
</dbReference>
<dbReference type="Gene3D" id="3.80.10.10">
    <property type="entry name" value="Ribonuclease Inhibitor"/>
    <property type="match status" value="2"/>
</dbReference>
<keyword evidence="1" id="KW-0433">Leucine-rich repeat</keyword>
<evidence type="ECO:0000313" key="4">
    <source>
        <dbReference type="EMBL" id="ELU10705.1"/>
    </source>
</evidence>
<dbReference type="HOGENOM" id="CLU_941871_0_0_1"/>
<keyword evidence="3" id="KW-0175">Coiled coil</keyword>
<dbReference type="Proteomes" id="UP000014760">
    <property type="component" value="Unassembled WGS sequence"/>
</dbReference>